<protein>
    <submittedName>
        <fullName evidence="1">Uncharacterized protein</fullName>
    </submittedName>
</protein>
<evidence type="ECO:0000313" key="1">
    <source>
        <dbReference type="EMBL" id="TCJ88164.1"/>
    </source>
</evidence>
<dbReference type="PROSITE" id="PS51257">
    <property type="entry name" value="PROKAR_LIPOPROTEIN"/>
    <property type="match status" value="1"/>
</dbReference>
<organism evidence="1 2">
    <name type="scientific">Cocleimonas flava</name>
    <dbReference type="NCBI Taxonomy" id="634765"/>
    <lineage>
        <taxon>Bacteria</taxon>
        <taxon>Pseudomonadati</taxon>
        <taxon>Pseudomonadota</taxon>
        <taxon>Gammaproteobacteria</taxon>
        <taxon>Thiotrichales</taxon>
        <taxon>Thiotrichaceae</taxon>
        <taxon>Cocleimonas</taxon>
    </lineage>
</organism>
<gene>
    <name evidence="1" type="ORF">EV695_0003</name>
</gene>
<reference evidence="1 2" key="1">
    <citation type="submission" date="2019-03" db="EMBL/GenBank/DDBJ databases">
        <title>Genomic Encyclopedia of Type Strains, Phase IV (KMG-IV): sequencing the most valuable type-strain genomes for metagenomic binning, comparative biology and taxonomic classification.</title>
        <authorList>
            <person name="Goeker M."/>
        </authorList>
    </citation>
    <scope>NUCLEOTIDE SEQUENCE [LARGE SCALE GENOMIC DNA]</scope>
    <source>
        <strain evidence="1 2">DSM 24830</strain>
    </source>
</reference>
<dbReference type="Gene3D" id="3.30.310.170">
    <property type="entry name" value="Outer membrane protein assembly factor BamC"/>
    <property type="match status" value="1"/>
</dbReference>
<dbReference type="OrthoDB" id="9772575at2"/>
<name>A0A4R1F6I6_9GAMM</name>
<keyword evidence="2" id="KW-1185">Reference proteome</keyword>
<dbReference type="AlphaFoldDB" id="A0A4R1F6I6"/>
<dbReference type="EMBL" id="SMFQ01000002">
    <property type="protein sequence ID" value="TCJ88164.1"/>
    <property type="molecule type" value="Genomic_DNA"/>
</dbReference>
<dbReference type="InterPro" id="IPR042268">
    <property type="entry name" value="BamC_C"/>
</dbReference>
<sequence>MSKLHFGMINNVIKFALLLFVISGITACSTINSAADKVTSLVTGKKAVARHENNKSVKDLEFPPDLTAPEFDRAFDLPTGTVTASSLNSVTTTPTYTNTSTVPAQTTAAVAKPRSASFSTIKKQGNDSYLQINDKYERALLLTEIILERMQFKVVNKMLATGEMNVRYQGNAPALVKGGNYRVSVINAQGIPLVRIAKTEGTVLTTAQHAQIISLLNKEFNK</sequence>
<dbReference type="Proteomes" id="UP000294887">
    <property type="component" value="Unassembled WGS sequence"/>
</dbReference>
<comment type="caution">
    <text evidence="1">The sequence shown here is derived from an EMBL/GenBank/DDBJ whole genome shotgun (WGS) entry which is preliminary data.</text>
</comment>
<accession>A0A4R1F6I6</accession>
<proteinExistence type="predicted"/>
<dbReference type="RefSeq" id="WP_131903825.1">
    <property type="nucleotide sequence ID" value="NZ_BAAAFU010000008.1"/>
</dbReference>
<evidence type="ECO:0000313" key="2">
    <source>
        <dbReference type="Proteomes" id="UP000294887"/>
    </source>
</evidence>